<protein>
    <submittedName>
        <fullName evidence="1">Uncharacterized protein</fullName>
    </submittedName>
</protein>
<reference evidence="1" key="1">
    <citation type="journal article" date="2021" name="New Phytol.">
        <title>Evolutionary innovations through gain and loss of genes in the ectomycorrhizal Boletales.</title>
        <authorList>
            <person name="Wu G."/>
            <person name="Miyauchi S."/>
            <person name="Morin E."/>
            <person name="Kuo A."/>
            <person name="Drula E."/>
            <person name="Varga T."/>
            <person name="Kohler A."/>
            <person name="Feng B."/>
            <person name="Cao Y."/>
            <person name="Lipzen A."/>
            <person name="Daum C."/>
            <person name="Hundley H."/>
            <person name="Pangilinan J."/>
            <person name="Johnson J."/>
            <person name="Barry K."/>
            <person name="LaButti K."/>
            <person name="Ng V."/>
            <person name="Ahrendt S."/>
            <person name="Min B."/>
            <person name="Choi I.G."/>
            <person name="Park H."/>
            <person name="Plett J.M."/>
            <person name="Magnuson J."/>
            <person name="Spatafora J.W."/>
            <person name="Nagy L.G."/>
            <person name="Henrissat B."/>
            <person name="Grigoriev I.V."/>
            <person name="Yang Z.L."/>
            <person name="Xu J."/>
            <person name="Martin F.M."/>
        </authorList>
    </citation>
    <scope>NUCLEOTIDE SEQUENCE</scope>
    <source>
        <strain evidence="1">ATCC 28755</strain>
    </source>
</reference>
<evidence type="ECO:0000313" key="1">
    <source>
        <dbReference type="EMBL" id="KAH7905497.1"/>
    </source>
</evidence>
<sequence length="332" mass="37277">MPTTFLRARNQDFKLGIQRTVASMDLPSSILNLPFASTKALQLSFTKNNHVERRSYAGSLQQLYLIAANYFAPRVADWTQGTVTTALHNIKLLTLDSSVPKLCQITPSLWLDCPLNRIKFLENELAAPSVSSADPVTVAAQQTELTTARDQVAAAEPVYKQMAERSFREEDVPHTRKVQADLVISAQKRLDGAKEAAEKESQELKDLKSQAENDQELFAAAKLEPAPVSRLSALLTASHSYRHTASENNIIDLTLTDDDEQSDELNIANIFNMIVLNQKRINLKCLQNVFQQVQNLLQDKNRRDSPMDLSHSILRISLLTLKPQHHLQDRLV</sequence>
<dbReference type="Proteomes" id="UP000790377">
    <property type="component" value="Unassembled WGS sequence"/>
</dbReference>
<gene>
    <name evidence="1" type="ORF">BJ138DRAFT_1105936</name>
</gene>
<comment type="caution">
    <text evidence="1">The sequence shown here is derived from an EMBL/GenBank/DDBJ whole genome shotgun (WGS) entry which is preliminary data.</text>
</comment>
<name>A0ACB7ZXX6_9AGAM</name>
<evidence type="ECO:0000313" key="2">
    <source>
        <dbReference type="Proteomes" id="UP000790377"/>
    </source>
</evidence>
<dbReference type="EMBL" id="MU268178">
    <property type="protein sequence ID" value="KAH7905497.1"/>
    <property type="molecule type" value="Genomic_DNA"/>
</dbReference>
<accession>A0ACB7ZXX6</accession>
<organism evidence="1 2">
    <name type="scientific">Hygrophoropsis aurantiaca</name>
    <dbReference type="NCBI Taxonomy" id="72124"/>
    <lineage>
        <taxon>Eukaryota</taxon>
        <taxon>Fungi</taxon>
        <taxon>Dikarya</taxon>
        <taxon>Basidiomycota</taxon>
        <taxon>Agaricomycotina</taxon>
        <taxon>Agaricomycetes</taxon>
        <taxon>Agaricomycetidae</taxon>
        <taxon>Boletales</taxon>
        <taxon>Coniophorineae</taxon>
        <taxon>Hygrophoropsidaceae</taxon>
        <taxon>Hygrophoropsis</taxon>
    </lineage>
</organism>
<proteinExistence type="predicted"/>
<keyword evidence="2" id="KW-1185">Reference proteome</keyword>